<sequence length="658" mass="71179">MSDTSLVEFENIFKQIFDLKIPGVSGSRIRKLTVFADENVKEESKLIPKLLDLYKITPNTHKLGGLYIVDSIARSYKEKAVKDDVEINDESPEGTYASGFLKIQKNAIQLIDEIIPSASEDIKEKVGKLIDIWGKAKTFDSSIIDSIRSKYFATTTPPGTPPVKSSSNNTSNNNTSSSATASAQIAPSSSSSSGANSSAAVSANDPTSVLQALANLANKAPTPTPPKNFSVLASDNSSNNNGLPFDNKNQQQPLANSSDPNAIFQLLQNMGNKSNNNNNNNNMNMNNGSNDMNNGNNYRDNNNGGRYGGYREREGRGQNPGNPYTNRRQRSRSPPNRRGGHQQHDNNMGDDGEHPPLTHVEGERNVPGTPHYREKKPYFDNTIAPGCIKVASRTIFIGGVPYHMDERALASQLRPYAEVQSVILNNERKHAFVKVYSRAEAEQTVKAFSQNHPSGLRSRWGVGFGPRDCCDYSTGVSTIPISRLTDADKRWIVAAEWGGTAGLPLQPGLFIEEPDIEIGHGVSSKATSKKMPTNSAPNGPKSDGFGNHGNNGGGGRHNGHHNGNNNNYNSNNSPMNPGHIPLNFGNMGSPVPNNNNGINNNASGSPPVDPNSMAQIAAMMSAMTNMQNQGGNNNNGGQVDMASMFQNLANMMNQQQRK</sequence>
<dbReference type="SMART" id="SM00582">
    <property type="entry name" value="RPR"/>
    <property type="match status" value="1"/>
</dbReference>
<feature type="region of interest" description="Disordered" evidence="6">
    <location>
        <begin position="521"/>
        <end position="612"/>
    </location>
</feature>
<dbReference type="Gene3D" id="3.30.70.330">
    <property type="match status" value="1"/>
</dbReference>
<evidence type="ECO:0000259" key="8">
    <source>
        <dbReference type="PROSITE" id="PS51391"/>
    </source>
</evidence>
<evidence type="ECO:0000256" key="5">
    <source>
        <dbReference type="PROSITE-ProRule" id="PRU00176"/>
    </source>
</evidence>
<dbReference type="SUPFAM" id="SSF48464">
    <property type="entry name" value="ENTH/VHS domain"/>
    <property type="match status" value="1"/>
</dbReference>
<dbReference type="InterPro" id="IPR000504">
    <property type="entry name" value="RRM_dom"/>
</dbReference>
<comment type="caution">
    <text evidence="9">The sequence shown here is derived from an EMBL/GenBank/DDBJ whole genome shotgun (WGS) entry which is preliminary data.</text>
</comment>
<evidence type="ECO:0000259" key="7">
    <source>
        <dbReference type="PROSITE" id="PS50102"/>
    </source>
</evidence>
<dbReference type="InterPro" id="IPR006569">
    <property type="entry name" value="CID_dom"/>
</dbReference>
<dbReference type="InterPro" id="IPR008942">
    <property type="entry name" value="ENTH_VHS"/>
</dbReference>
<keyword evidence="3 5" id="KW-0694">RNA-binding</keyword>
<dbReference type="PROSITE" id="PS51391">
    <property type="entry name" value="CID"/>
    <property type="match status" value="1"/>
</dbReference>
<feature type="domain" description="RRM" evidence="7">
    <location>
        <begin position="393"/>
        <end position="449"/>
    </location>
</feature>
<dbReference type="InterPro" id="IPR035979">
    <property type="entry name" value="RBD_domain_sf"/>
</dbReference>
<dbReference type="GO" id="GO:0003723">
    <property type="term" value="F:RNA binding"/>
    <property type="evidence" value="ECO:0007669"/>
    <property type="project" value="UniProtKB-UniRule"/>
</dbReference>
<protein>
    <submittedName>
        <fullName evidence="9">Unnamed protein product</fullName>
    </submittedName>
</protein>
<evidence type="ECO:0000256" key="2">
    <source>
        <dbReference type="ARBA" id="ARBA00022553"/>
    </source>
</evidence>
<dbReference type="PROSITE" id="PS50102">
    <property type="entry name" value="RRM"/>
    <property type="match status" value="1"/>
</dbReference>
<dbReference type="EMBL" id="BSXN01000866">
    <property type="protein sequence ID" value="GME70223.1"/>
    <property type="molecule type" value="Genomic_DNA"/>
</dbReference>
<feature type="region of interest" description="Disordered" evidence="6">
    <location>
        <begin position="155"/>
        <end position="201"/>
    </location>
</feature>
<evidence type="ECO:0000256" key="4">
    <source>
        <dbReference type="ARBA" id="ARBA00023242"/>
    </source>
</evidence>
<evidence type="ECO:0000313" key="9">
    <source>
        <dbReference type="EMBL" id="GME70223.1"/>
    </source>
</evidence>
<dbReference type="GO" id="GO:0005634">
    <property type="term" value="C:nucleus"/>
    <property type="evidence" value="ECO:0007669"/>
    <property type="project" value="UniProtKB-SubCell"/>
</dbReference>
<dbReference type="Pfam" id="PF21380">
    <property type="entry name" value="Nrd1-Seb1_dom2"/>
    <property type="match status" value="1"/>
</dbReference>
<dbReference type="Pfam" id="PF04818">
    <property type="entry name" value="CID"/>
    <property type="match status" value="1"/>
</dbReference>
<dbReference type="GO" id="GO:0031124">
    <property type="term" value="P:mRNA 3'-end processing"/>
    <property type="evidence" value="ECO:0007669"/>
    <property type="project" value="UniProtKB-ARBA"/>
</dbReference>
<dbReference type="Gene3D" id="1.25.40.90">
    <property type="match status" value="1"/>
</dbReference>
<evidence type="ECO:0000256" key="1">
    <source>
        <dbReference type="ARBA" id="ARBA00004123"/>
    </source>
</evidence>
<comment type="subcellular location">
    <subcellularLocation>
        <location evidence="1">Nucleus</location>
    </subcellularLocation>
</comment>
<organism evidence="9 10">
    <name type="scientific">Candida boidinii</name>
    <name type="common">Yeast</name>
    <dbReference type="NCBI Taxonomy" id="5477"/>
    <lineage>
        <taxon>Eukaryota</taxon>
        <taxon>Fungi</taxon>
        <taxon>Dikarya</taxon>
        <taxon>Ascomycota</taxon>
        <taxon>Saccharomycotina</taxon>
        <taxon>Pichiomycetes</taxon>
        <taxon>Pichiales</taxon>
        <taxon>Pichiaceae</taxon>
        <taxon>Ogataea</taxon>
        <taxon>Ogataea/Candida clade</taxon>
    </lineage>
</organism>
<dbReference type="Proteomes" id="UP001165120">
    <property type="component" value="Unassembled WGS sequence"/>
</dbReference>
<feature type="compositionally biased region" description="Low complexity" evidence="6">
    <location>
        <begin position="561"/>
        <end position="572"/>
    </location>
</feature>
<dbReference type="FunFam" id="3.30.70.330:FF:000397">
    <property type="entry name" value="RNA binding protein Nrd1"/>
    <property type="match status" value="1"/>
</dbReference>
<keyword evidence="2" id="KW-0597">Phosphoprotein</keyword>
<dbReference type="CDD" id="cd16984">
    <property type="entry name" value="CID_Nrd1_like"/>
    <property type="match status" value="1"/>
</dbReference>
<feature type="compositionally biased region" description="Polar residues" evidence="6">
    <location>
        <begin position="524"/>
        <end position="537"/>
    </location>
</feature>
<dbReference type="SMART" id="SM00360">
    <property type="entry name" value="RRM"/>
    <property type="match status" value="1"/>
</dbReference>
<dbReference type="GO" id="GO:0010629">
    <property type="term" value="P:negative regulation of gene expression"/>
    <property type="evidence" value="ECO:0007669"/>
    <property type="project" value="UniProtKB-ARBA"/>
</dbReference>
<dbReference type="SUPFAM" id="SSF54928">
    <property type="entry name" value="RNA-binding domain, RBD"/>
    <property type="match status" value="1"/>
</dbReference>
<dbReference type="AlphaFoldDB" id="A0A9W6SYJ3"/>
<accession>A0A9W6SYJ3</accession>
<keyword evidence="4" id="KW-0539">Nucleus</keyword>
<proteinExistence type="predicted"/>
<dbReference type="GO" id="GO:0006369">
    <property type="term" value="P:termination of RNA polymerase II transcription"/>
    <property type="evidence" value="ECO:0007669"/>
    <property type="project" value="UniProtKB-ARBA"/>
</dbReference>
<dbReference type="GO" id="GO:0032991">
    <property type="term" value="C:protein-containing complex"/>
    <property type="evidence" value="ECO:0007669"/>
    <property type="project" value="UniProtKB-ARBA"/>
</dbReference>
<feature type="compositionally biased region" description="Gly residues" evidence="6">
    <location>
        <begin position="546"/>
        <end position="556"/>
    </location>
</feature>
<gene>
    <name evidence="9" type="ORF">Cboi02_000276400</name>
</gene>
<dbReference type="InterPro" id="IPR048892">
    <property type="entry name" value="Nrd1_Seb1_dom2"/>
</dbReference>
<dbReference type="GO" id="GO:0031126">
    <property type="term" value="P:sno(s)RNA 3'-end processing"/>
    <property type="evidence" value="ECO:0007669"/>
    <property type="project" value="UniProtKB-ARBA"/>
</dbReference>
<dbReference type="InterPro" id="IPR012677">
    <property type="entry name" value="Nucleotide-bd_a/b_plait_sf"/>
</dbReference>
<feature type="compositionally biased region" description="Low complexity" evidence="6">
    <location>
        <begin position="270"/>
        <end position="304"/>
    </location>
</feature>
<evidence type="ECO:0000256" key="6">
    <source>
        <dbReference type="SAM" id="MobiDB-lite"/>
    </source>
</evidence>
<evidence type="ECO:0000256" key="3">
    <source>
        <dbReference type="ARBA" id="ARBA00022884"/>
    </source>
</evidence>
<evidence type="ECO:0000313" key="10">
    <source>
        <dbReference type="Proteomes" id="UP001165120"/>
    </source>
</evidence>
<feature type="compositionally biased region" description="Low complexity" evidence="6">
    <location>
        <begin position="165"/>
        <end position="201"/>
    </location>
</feature>
<feature type="compositionally biased region" description="Polar residues" evidence="6">
    <location>
        <begin position="231"/>
        <end position="257"/>
    </location>
</feature>
<feature type="compositionally biased region" description="Basic and acidic residues" evidence="6">
    <location>
        <begin position="351"/>
        <end position="364"/>
    </location>
</feature>
<name>A0A9W6SYJ3_CANBO</name>
<feature type="compositionally biased region" description="Low complexity" evidence="6">
    <location>
        <begin position="588"/>
        <end position="612"/>
    </location>
</feature>
<feature type="domain" description="CID" evidence="8">
    <location>
        <begin position="1"/>
        <end position="155"/>
    </location>
</feature>
<keyword evidence="10" id="KW-1185">Reference proteome</keyword>
<feature type="region of interest" description="Disordered" evidence="6">
    <location>
        <begin position="270"/>
        <end position="378"/>
    </location>
</feature>
<reference evidence="9" key="1">
    <citation type="submission" date="2023-04" db="EMBL/GenBank/DDBJ databases">
        <title>Candida boidinii NBRC 10035.</title>
        <authorList>
            <person name="Ichikawa N."/>
            <person name="Sato H."/>
            <person name="Tonouchi N."/>
        </authorList>
    </citation>
    <scope>NUCLEOTIDE SEQUENCE</scope>
    <source>
        <strain evidence="9">NBRC 10035</strain>
    </source>
</reference>
<feature type="region of interest" description="Disordered" evidence="6">
    <location>
        <begin position="218"/>
        <end position="257"/>
    </location>
</feature>